<dbReference type="Gene3D" id="3.40.50.850">
    <property type="entry name" value="Isochorismatase-like"/>
    <property type="match status" value="1"/>
</dbReference>
<evidence type="ECO:0000256" key="1">
    <source>
        <dbReference type="ARBA" id="ARBA00006336"/>
    </source>
</evidence>
<dbReference type="PANTHER" id="PTHR11080">
    <property type="entry name" value="PYRAZINAMIDASE/NICOTINAMIDASE"/>
    <property type="match status" value="1"/>
</dbReference>
<gene>
    <name evidence="3" type="ORF">HAKA00212_LOCUS3243</name>
</gene>
<accession>A0A6S9E012</accession>
<dbReference type="EMBL" id="HBIU01008154">
    <property type="protein sequence ID" value="CAE0624576.1"/>
    <property type="molecule type" value="Transcribed_RNA"/>
</dbReference>
<dbReference type="InterPro" id="IPR052347">
    <property type="entry name" value="Isochorismatase_Nicotinamidase"/>
</dbReference>
<name>A0A6S9E012_HETAK</name>
<keyword evidence="2" id="KW-0378">Hydrolase</keyword>
<dbReference type="InterPro" id="IPR036380">
    <property type="entry name" value="Isochorismatase-like_sf"/>
</dbReference>
<comment type="similarity">
    <text evidence="1">Belongs to the isochorismatase family.</text>
</comment>
<proteinExistence type="inferred from homology"/>
<dbReference type="PANTHER" id="PTHR11080:SF2">
    <property type="entry name" value="LD05707P"/>
    <property type="match status" value="1"/>
</dbReference>
<dbReference type="AlphaFoldDB" id="A0A6S9E012"/>
<dbReference type="GO" id="GO:0016787">
    <property type="term" value="F:hydrolase activity"/>
    <property type="evidence" value="ECO:0007669"/>
    <property type="project" value="UniProtKB-KW"/>
</dbReference>
<evidence type="ECO:0000256" key="2">
    <source>
        <dbReference type="ARBA" id="ARBA00022801"/>
    </source>
</evidence>
<evidence type="ECO:0000313" key="3">
    <source>
        <dbReference type="EMBL" id="CAE0624576.1"/>
    </source>
</evidence>
<reference evidence="3" key="1">
    <citation type="submission" date="2021-01" db="EMBL/GenBank/DDBJ databases">
        <authorList>
            <person name="Corre E."/>
            <person name="Pelletier E."/>
            <person name="Niang G."/>
            <person name="Scheremetjew M."/>
            <person name="Finn R."/>
            <person name="Kale V."/>
            <person name="Holt S."/>
            <person name="Cochrane G."/>
            <person name="Meng A."/>
            <person name="Brown T."/>
            <person name="Cohen L."/>
        </authorList>
    </citation>
    <scope>NUCLEOTIDE SEQUENCE</scope>
    <source>
        <strain evidence="3">CCMP3107</strain>
    </source>
</reference>
<dbReference type="SUPFAM" id="SSF52499">
    <property type="entry name" value="Isochorismatase-like hydrolases"/>
    <property type="match status" value="1"/>
</dbReference>
<organism evidence="3">
    <name type="scientific">Heterosigma akashiwo</name>
    <name type="common">Chromophytic alga</name>
    <name type="synonym">Heterosigma carterae</name>
    <dbReference type="NCBI Taxonomy" id="2829"/>
    <lineage>
        <taxon>Eukaryota</taxon>
        <taxon>Sar</taxon>
        <taxon>Stramenopiles</taxon>
        <taxon>Ochrophyta</taxon>
        <taxon>Raphidophyceae</taxon>
        <taxon>Chattonellales</taxon>
        <taxon>Chattonellaceae</taxon>
        <taxon>Heterosigma</taxon>
    </lineage>
</organism>
<sequence length="280" mass="29918">MPGIILLIIDPQNDFHEGGSLAVAGATDDSTRIANLIKECGSEIDEIMVTLDSHHACHISHGVYWKNSAGEPAPDFTEITLQSVKDGTWSPARDEDKEHVEWYLEQLEGTGRFKHIIWPQHCLIGTPGHAVVPVLNEALQEWSVAKHKTIKYLAKGMNVKTEMYSPFKAEVQIPDDPSTGLNTAVLEELAAADRVLVCGESFSHCVNHGLRDLAAALSAAGGAEACARAVLLTDGTSCVAGFESAGAQLVEDMRALGVQTATCEEAAKLAKEGSTSCIVS</sequence>
<protein>
    <submittedName>
        <fullName evidence="3">Uncharacterized protein</fullName>
    </submittedName>
</protein>